<dbReference type="RefSeq" id="WP_183979351.1">
    <property type="nucleotide sequence ID" value="NZ_JACIBY010000018.1"/>
</dbReference>
<feature type="chain" id="PRO_5030600815" description="Sialate O-acetylesterase domain-containing protein" evidence="2">
    <location>
        <begin position="30"/>
        <end position="620"/>
    </location>
</feature>
<reference evidence="4 5" key="1">
    <citation type="submission" date="2020-08" db="EMBL/GenBank/DDBJ databases">
        <title>Genomic Encyclopedia of Type Strains, Phase IV (KMG-IV): sequencing the most valuable type-strain genomes for metagenomic binning, comparative biology and taxonomic classification.</title>
        <authorList>
            <person name="Goeker M."/>
        </authorList>
    </citation>
    <scope>NUCLEOTIDE SEQUENCE [LARGE SCALE GENOMIC DNA]</scope>
    <source>
        <strain evidence="4 5">DSM 17976</strain>
    </source>
</reference>
<evidence type="ECO:0000256" key="1">
    <source>
        <dbReference type="ARBA" id="ARBA00022801"/>
    </source>
</evidence>
<accession>A0A7W6ETA1</accession>
<name>A0A7W6ETA1_9BACT</name>
<organism evidence="4 5">
    <name type="scientific">Runella defluvii</name>
    <dbReference type="NCBI Taxonomy" id="370973"/>
    <lineage>
        <taxon>Bacteria</taxon>
        <taxon>Pseudomonadati</taxon>
        <taxon>Bacteroidota</taxon>
        <taxon>Cytophagia</taxon>
        <taxon>Cytophagales</taxon>
        <taxon>Spirosomataceae</taxon>
        <taxon>Runella</taxon>
    </lineage>
</organism>
<dbReference type="AlphaFoldDB" id="A0A7W6ETA1"/>
<dbReference type="GO" id="GO:0016788">
    <property type="term" value="F:hydrolase activity, acting on ester bonds"/>
    <property type="evidence" value="ECO:0007669"/>
    <property type="project" value="UniProtKB-ARBA"/>
</dbReference>
<protein>
    <recommendedName>
        <fullName evidence="3">Sialate O-acetylesterase domain-containing protein</fullName>
    </recommendedName>
</protein>
<dbReference type="InterPro" id="IPR055015">
    <property type="entry name" value="GCX_COOH"/>
</dbReference>
<sequence>MFFYFCENPWKKVVFCLCLLCGSSLHLWAQLSVSFPFDGAIFQRNASNLATIHVGGSYTGAVDRIEARLVAVSGGQNIDWTAIHINPSGGIFSGSLFSVLGGWYTLEVRSILFNNVVQTTTLSRVGVGEVFVVAGQSNAQGVDNHGAKASSDGQGRVKYVNWTLPCPSGTCQNVDPPFPVISTLNNAGATIAPNGISSWAWGELGDAIIARYNVPVMFFNAAANGSSVGNWSRSADGLPSVNVHVGILYAGNPNFPYNYLRKALNYYGSMFGVRAVLWHQGESDTHKNNNADPNDNTSANEYRDSLKYVINRSRNHSGKIMLPWVVSRASYFSVADANIISGQNLTISPADKIFAGPETDNLQTPRPDGAHLENLTNGQQAVSELASRWNSALDNSFFTNATPYSATALPSLTLSCLNNTYSITAPSGYQYFWVNGNGAISTSFSSSQTVNVGSGNYRVYLKDASGNIILSQMVTVPALPPQPPTITSTASTVSSGQEVTLFAQGCAGSVSWSAGLIGNSIVQHPSQTTTYSATCSIGSCASISSSYQVTVCAQNVTVTTTFNAGTVGDVKASNAITGVNTVKAGATMTYDAKKSITLQPGFVAEKNSNFKAVVGQGCAN</sequence>
<gene>
    <name evidence="4" type="ORF">FHS57_005617</name>
</gene>
<dbReference type="SUPFAM" id="SSF52266">
    <property type="entry name" value="SGNH hydrolase"/>
    <property type="match status" value="1"/>
</dbReference>
<feature type="signal peptide" evidence="2">
    <location>
        <begin position="1"/>
        <end position="29"/>
    </location>
</feature>
<evidence type="ECO:0000256" key="2">
    <source>
        <dbReference type="SAM" id="SignalP"/>
    </source>
</evidence>
<comment type="caution">
    <text evidence="4">The sequence shown here is derived from an EMBL/GenBank/DDBJ whole genome shotgun (WGS) entry which is preliminary data.</text>
</comment>
<evidence type="ECO:0000259" key="3">
    <source>
        <dbReference type="Pfam" id="PF03629"/>
    </source>
</evidence>
<evidence type="ECO:0000313" key="4">
    <source>
        <dbReference type="EMBL" id="MBB3841589.1"/>
    </source>
</evidence>
<dbReference type="InterPro" id="IPR036514">
    <property type="entry name" value="SGNH_hydro_sf"/>
</dbReference>
<dbReference type="Proteomes" id="UP000541352">
    <property type="component" value="Unassembled WGS sequence"/>
</dbReference>
<dbReference type="Pfam" id="PF03629">
    <property type="entry name" value="SASA"/>
    <property type="match status" value="1"/>
</dbReference>
<evidence type="ECO:0000313" key="5">
    <source>
        <dbReference type="Proteomes" id="UP000541352"/>
    </source>
</evidence>
<keyword evidence="2" id="KW-0732">Signal</keyword>
<dbReference type="InterPro" id="IPR005181">
    <property type="entry name" value="SASA"/>
</dbReference>
<dbReference type="NCBIfam" id="NF045639">
    <property type="entry name" value="GCX_COOH"/>
    <property type="match status" value="1"/>
</dbReference>
<keyword evidence="1" id="KW-0378">Hydrolase</keyword>
<dbReference type="EMBL" id="JACIBY010000018">
    <property type="protein sequence ID" value="MBB3841589.1"/>
    <property type="molecule type" value="Genomic_DNA"/>
</dbReference>
<feature type="domain" description="Sialate O-acetylesterase" evidence="3">
    <location>
        <begin position="129"/>
        <end position="372"/>
    </location>
</feature>
<proteinExistence type="predicted"/>
<dbReference type="Gene3D" id="3.40.50.1110">
    <property type="entry name" value="SGNH hydrolase"/>
    <property type="match status" value="1"/>
</dbReference>
<keyword evidence="5" id="KW-1185">Reference proteome</keyword>